<dbReference type="PANTHER" id="PTHR46383">
    <property type="entry name" value="ASPARTATE AMINOTRANSFERASE"/>
    <property type="match status" value="1"/>
</dbReference>
<feature type="domain" description="Aminotransferase class I/classII large" evidence="7">
    <location>
        <begin position="111"/>
        <end position="409"/>
    </location>
</feature>
<dbReference type="EMBL" id="JBICBM010000018">
    <property type="protein sequence ID" value="MFF9886236.1"/>
    <property type="molecule type" value="Genomic_DNA"/>
</dbReference>
<dbReference type="InterPro" id="IPR004839">
    <property type="entry name" value="Aminotransferase_I/II_large"/>
</dbReference>
<comment type="similarity">
    <text evidence="2">Belongs to the class-I pyridoxal-phosphate-dependent aminotransferase family.</text>
</comment>
<evidence type="ECO:0000256" key="1">
    <source>
        <dbReference type="ARBA" id="ARBA00001933"/>
    </source>
</evidence>
<accession>A0ABW6Z520</accession>
<dbReference type="Pfam" id="PF00155">
    <property type="entry name" value="Aminotran_1_2"/>
    <property type="match status" value="1"/>
</dbReference>
<evidence type="ECO:0000256" key="4">
    <source>
        <dbReference type="ARBA" id="ARBA00022679"/>
    </source>
</evidence>
<evidence type="ECO:0000256" key="6">
    <source>
        <dbReference type="SAM" id="MobiDB-lite"/>
    </source>
</evidence>
<sequence length="495" mass="51757">MRRTDPERDPRDGPGPTHRGEAQGAAPGGEDGGSVSHEVNPGPAHRGGDEDPAPRRGGHAPVRRSEDQNPARRRNGHTPARPREDHGPVRYGPPLPGDGLPVLPELSAVVAAAADRADAQPVGGAPALLEAACGYWTRRGLSCVPDRIVAGPGAPALLLAITAALAGEGADILVPRPCAAWWAPYARLLGRPVFHVPTPAEGGGVPDPYALLETVRRVRAEGGDPRLLVLSVADDPTATVAPPELLHETVEAATAEGLHLVSDETWRDTLHAPHETVLLSPAEMWPDDVTVVTDLAGALLPAGWPAAVARFPATGAGRRLHARVLDVLTALGARLAVPVAAAACYALDEPPPVTERREATVRLHARVAAAAYAAVVAAGALARPPQAGRHLYADLAPLREPLAAQGAGDAQELEDLLTARLGMPAPGGHRFGDDLGALRVRLATGPLLGGTDEERTESLVSPAPLELPHVQRALVSLRSAFDDLRDDAQRWEPPR</sequence>
<dbReference type="Gene3D" id="3.40.640.10">
    <property type="entry name" value="Type I PLP-dependent aspartate aminotransferase-like (Major domain)"/>
    <property type="match status" value="1"/>
</dbReference>
<dbReference type="GO" id="GO:0008483">
    <property type="term" value="F:transaminase activity"/>
    <property type="evidence" value="ECO:0007669"/>
    <property type="project" value="UniProtKB-KW"/>
</dbReference>
<dbReference type="PANTHER" id="PTHR46383:SF1">
    <property type="entry name" value="ASPARTATE AMINOTRANSFERASE"/>
    <property type="match status" value="1"/>
</dbReference>
<keyword evidence="9" id="KW-1185">Reference proteome</keyword>
<evidence type="ECO:0000313" key="8">
    <source>
        <dbReference type="EMBL" id="MFF9886236.1"/>
    </source>
</evidence>
<dbReference type="RefSeq" id="WP_244405718.1">
    <property type="nucleotide sequence ID" value="NZ_JBFACJ010000021.1"/>
</dbReference>
<evidence type="ECO:0000256" key="3">
    <source>
        <dbReference type="ARBA" id="ARBA00022576"/>
    </source>
</evidence>
<keyword evidence="4" id="KW-0808">Transferase</keyword>
<dbReference type="InterPro" id="IPR015421">
    <property type="entry name" value="PyrdxlP-dep_Trfase_major"/>
</dbReference>
<dbReference type="InterPro" id="IPR050596">
    <property type="entry name" value="AspAT/PAT-like"/>
</dbReference>
<name>A0ABW6Z520_9ACTN</name>
<comment type="cofactor">
    <cofactor evidence="1">
        <name>pyridoxal 5'-phosphate</name>
        <dbReference type="ChEBI" id="CHEBI:597326"/>
    </cofactor>
</comment>
<evidence type="ECO:0000259" key="7">
    <source>
        <dbReference type="Pfam" id="PF00155"/>
    </source>
</evidence>
<gene>
    <name evidence="8" type="ORF">ACF1HC_32270</name>
</gene>
<evidence type="ECO:0000313" key="9">
    <source>
        <dbReference type="Proteomes" id="UP001603418"/>
    </source>
</evidence>
<evidence type="ECO:0000256" key="5">
    <source>
        <dbReference type="ARBA" id="ARBA00022898"/>
    </source>
</evidence>
<feature type="compositionally biased region" description="Basic and acidic residues" evidence="6">
    <location>
        <begin position="1"/>
        <end position="12"/>
    </location>
</feature>
<comment type="caution">
    <text evidence="8">The sequence shown here is derived from an EMBL/GenBank/DDBJ whole genome shotgun (WGS) entry which is preliminary data.</text>
</comment>
<keyword evidence="3 8" id="KW-0032">Aminotransferase</keyword>
<dbReference type="InterPro" id="IPR015424">
    <property type="entry name" value="PyrdxlP-dep_Trfase"/>
</dbReference>
<keyword evidence="5" id="KW-0663">Pyridoxal phosphate</keyword>
<proteinExistence type="inferred from homology"/>
<protein>
    <submittedName>
        <fullName evidence="8">Aminotransferase class I/II-fold pyridoxal phosphate-dependent enzyme</fullName>
    </submittedName>
</protein>
<organism evidence="8 9">
    <name type="scientific">Streptomyces eurythermus</name>
    <dbReference type="NCBI Taxonomy" id="42237"/>
    <lineage>
        <taxon>Bacteria</taxon>
        <taxon>Bacillati</taxon>
        <taxon>Actinomycetota</taxon>
        <taxon>Actinomycetes</taxon>
        <taxon>Kitasatosporales</taxon>
        <taxon>Streptomycetaceae</taxon>
        <taxon>Streptomyces</taxon>
    </lineage>
</organism>
<dbReference type="Proteomes" id="UP001603418">
    <property type="component" value="Unassembled WGS sequence"/>
</dbReference>
<feature type="region of interest" description="Disordered" evidence="6">
    <location>
        <begin position="1"/>
        <end position="98"/>
    </location>
</feature>
<reference evidence="8 9" key="1">
    <citation type="submission" date="2024-10" db="EMBL/GenBank/DDBJ databases">
        <title>The Natural Products Discovery Center: Release of the First 8490 Sequenced Strains for Exploring Actinobacteria Biosynthetic Diversity.</title>
        <authorList>
            <person name="Kalkreuter E."/>
            <person name="Kautsar S.A."/>
            <person name="Yang D."/>
            <person name="Bader C.D."/>
            <person name="Teijaro C.N."/>
            <person name="Fluegel L."/>
            <person name="Davis C.M."/>
            <person name="Simpson J.R."/>
            <person name="Lauterbach L."/>
            <person name="Steele A.D."/>
            <person name="Gui C."/>
            <person name="Meng S."/>
            <person name="Li G."/>
            <person name="Viehrig K."/>
            <person name="Ye F."/>
            <person name="Su P."/>
            <person name="Kiefer A.F."/>
            <person name="Nichols A."/>
            <person name="Cepeda A.J."/>
            <person name="Yan W."/>
            <person name="Fan B."/>
            <person name="Jiang Y."/>
            <person name="Adhikari A."/>
            <person name="Zheng C.-J."/>
            <person name="Schuster L."/>
            <person name="Cowan T.M."/>
            <person name="Smanski M.J."/>
            <person name="Chevrette M.G."/>
            <person name="De Carvalho L.P.S."/>
            <person name="Shen B."/>
        </authorList>
    </citation>
    <scope>NUCLEOTIDE SEQUENCE [LARGE SCALE GENOMIC DNA]</scope>
    <source>
        <strain evidence="8 9">NPDC013366</strain>
    </source>
</reference>
<dbReference type="SUPFAM" id="SSF53383">
    <property type="entry name" value="PLP-dependent transferases"/>
    <property type="match status" value="1"/>
</dbReference>
<evidence type="ECO:0000256" key="2">
    <source>
        <dbReference type="ARBA" id="ARBA00007441"/>
    </source>
</evidence>